<feature type="transmembrane region" description="Helical" evidence="2">
    <location>
        <begin position="41"/>
        <end position="64"/>
    </location>
</feature>
<feature type="region of interest" description="Disordered" evidence="1">
    <location>
        <begin position="72"/>
        <end position="91"/>
    </location>
</feature>
<dbReference type="AlphaFoldDB" id="A0A914YW29"/>
<protein>
    <submittedName>
        <fullName evidence="4">Uncharacterized protein</fullName>
    </submittedName>
</protein>
<evidence type="ECO:0000256" key="1">
    <source>
        <dbReference type="SAM" id="MobiDB-lite"/>
    </source>
</evidence>
<keyword evidence="2" id="KW-1133">Transmembrane helix</keyword>
<proteinExistence type="predicted"/>
<evidence type="ECO:0000313" key="4">
    <source>
        <dbReference type="WBParaSite" id="PSU_v2.g477.t1"/>
    </source>
</evidence>
<sequence length="91" mass="10462">MNATQRLLSYIQFIGDNDGVLPELQIVGSHLNWMVYFNIDVILVAFIAAVIIPAIILAATIYLFRKYWNKPNVNRQKRGPIGDKRKAGRRY</sequence>
<name>A0A914YW29_9BILA</name>
<dbReference type="Proteomes" id="UP000887577">
    <property type="component" value="Unplaced"/>
</dbReference>
<keyword evidence="3" id="KW-1185">Reference proteome</keyword>
<evidence type="ECO:0000313" key="3">
    <source>
        <dbReference type="Proteomes" id="UP000887577"/>
    </source>
</evidence>
<accession>A0A914YW29</accession>
<keyword evidence="2" id="KW-0472">Membrane</keyword>
<keyword evidence="2" id="KW-0812">Transmembrane</keyword>
<dbReference type="WBParaSite" id="PSU_v2.g477.t1">
    <property type="protein sequence ID" value="PSU_v2.g477.t1"/>
    <property type="gene ID" value="PSU_v2.g477"/>
</dbReference>
<organism evidence="3 4">
    <name type="scientific">Panagrolaimus superbus</name>
    <dbReference type="NCBI Taxonomy" id="310955"/>
    <lineage>
        <taxon>Eukaryota</taxon>
        <taxon>Metazoa</taxon>
        <taxon>Ecdysozoa</taxon>
        <taxon>Nematoda</taxon>
        <taxon>Chromadorea</taxon>
        <taxon>Rhabditida</taxon>
        <taxon>Tylenchina</taxon>
        <taxon>Panagrolaimomorpha</taxon>
        <taxon>Panagrolaimoidea</taxon>
        <taxon>Panagrolaimidae</taxon>
        <taxon>Panagrolaimus</taxon>
    </lineage>
</organism>
<reference evidence="4" key="1">
    <citation type="submission" date="2022-11" db="UniProtKB">
        <authorList>
            <consortium name="WormBaseParasite"/>
        </authorList>
    </citation>
    <scope>IDENTIFICATION</scope>
</reference>
<evidence type="ECO:0000256" key="2">
    <source>
        <dbReference type="SAM" id="Phobius"/>
    </source>
</evidence>